<evidence type="ECO:0000313" key="1">
    <source>
        <dbReference type="EMBL" id="KAF3583181.1"/>
    </source>
</evidence>
<accession>A0ABQ7E1D4</accession>
<evidence type="ECO:0000313" key="2">
    <source>
        <dbReference type="Proteomes" id="UP000266723"/>
    </source>
</evidence>
<proteinExistence type="predicted"/>
<organism evidence="1 2">
    <name type="scientific">Brassica cretica</name>
    <name type="common">Mustard</name>
    <dbReference type="NCBI Taxonomy" id="69181"/>
    <lineage>
        <taxon>Eukaryota</taxon>
        <taxon>Viridiplantae</taxon>
        <taxon>Streptophyta</taxon>
        <taxon>Embryophyta</taxon>
        <taxon>Tracheophyta</taxon>
        <taxon>Spermatophyta</taxon>
        <taxon>Magnoliopsida</taxon>
        <taxon>eudicotyledons</taxon>
        <taxon>Gunneridae</taxon>
        <taxon>Pentapetalae</taxon>
        <taxon>rosids</taxon>
        <taxon>malvids</taxon>
        <taxon>Brassicales</taxon>
        <taxon>Brassicaceae</taxon>
        <taxon>Brassiceae</taxon>
        <taxon>Brassica</taxon>
    </lineage>
</organism>
<name>A0ABQ7E1D4_BRACR</name>
<sequence>MREAEYAGLDKVLSKPGPVIRWALEKGVIHLLQWWWLRCNGRILWVERVRQHQLTLPPVENERETWSHLVSRRGGRKRDEKRWHLKSENSTLAERTLERSFDQMESVSTMPELRWDKLIVGVAAPRVS</sequence>
<gene>
    <name evidence="1" type="ORF">DY000_02064404</name>
</gene>
<dbReference type="EMBL" id="QGKV02000546">
    <property type="protein sequence ID" value="KAF3583181.1"/>
    <property type="molecule type" value="Genomic_DNA"/>
</dbReference>
<reference evidence="1 2" key="1">
    <citation type="journal article" date="2020" name="BMC Genomics">
        <title>Intraspecific diversification of the crop wild relative Brassica cretica Lam. using demographic model selection.</title>
        <authorList>
            <person name="Kioukis A."/>
            <person name="Michalopoulou V.A."/>
            <person name="Briers L."/>
            <person name="Pirintsos S."/>
            <person name="Studholme D.J."/>
            <person name="Pavlidis P."/>
            <person name="Sarris P.F."/>
        </authorList>
    </citation>
    <scope>NUCLEOTIDE SEQUENCE [LARGE SCALE GENOMIC DNA]</scope>
    <source>
        <strain evidence="2">cv. PFS-1207/04</strain>
    </source>
</reference>
<keyword evidence="2" id="KW-1185">Reference proteome</keyword>
<protein>
    <submittedName>
        <fullName evidence="1">Uncharacterized protein</fullName>
    </submittedName>
</protein>
<comment type="caution">
    <text evidence="1">The sequence shown here is derived from an EMBL/GenBank/DDBJ whole genome shotgun (WGS) entry which is preliminary data.</text>
</comment>
<dbReference type="Proteomes" id="UP000266723">
    <property type="component" value="Unassembled WGS sequence"/>
</dbReference>